<proteinExistence type="inferred from homology"/>
<keyword evidence="6 11" id="KW-0808">Transferase</keyword>
<feature type="transmembrane region" description="Helical" evidence="11">
    <location>
        <begin position="101"/>
        <end position="124"/>
    </location>
</feature>
<organism evidence="12 13">
    <name type="scientific">Allacma fusca</name>
    <dbReference type="NCBI Taxonomy" id="39272"/>
    <lineage>
        <taxon>Eukaryota</taxon>
        <taxon>Metazoa</taxon>
        <taxon>Ecdysozoa</taxon>
        <taxon>Arthropoda</taxon>
        <taxon>Hexapoda</taxon>
        <taxon>Collembola</taxon>
        <taxon>Symphypleona</taxon>
        <taxon>Sminthuridae</taxon>
        <taxon>Allacma</taxon>
    </lineage>
</organism>
<comment type="subcellular location">
    <subcellularLocation>
        <location evidence="1 11">Endoplasmic reticulum membrane</location>
        <topology evidence="1 11">Multi-pass membrane protein</topology>
    </subcellularLocation>
</comment>
<evidence type="ECO:0000256" key="3">
    <source>
        <dbReference type="ARBA" id="ARBA00008698"/>
    </source>
</evidence>
<evidence type="ECO:0000256" key="2">
    <source>
        <dbReference type="ARBA" id="ARBA00004687"/>
    </source>
</evidence>
<evidence type="ECO:0000256" key="4">
    <source>
        <dbReference type="ARBA" id="ARBA00022502"/>
    </source>
</evidence>
<evidence type="ECO:0000313" key="12">
    <source>
        <dbReference type="EMBL" id="CAG7830985.1"/>
    </source>
</evidence>
<comment type="caution">
    <text evidence="12">The sequence shown here is derived from an EMBL/GenBank/DDBJ whole genome shotgun (WGS) entry which is preliminary data.</text>
</comment>
<dbReference type="UniPathway" id="UPA00196"/>
<evidence type="ECO:0000256" key="5">
    <source>
        <dbReference type="ARBA" id="ARBA00022676"/>
    </source>
</evidence>
<feature type="transmembrane region" description="Helical" evidence="11">
    <location>
        <begin position="23"/>
        <end position="45"/>
    </location>
</feature>
<keyword evidence="10 11" id="KW-0472">Membrane</keyword>
<dbReference type="Pfam" id="PF04188">
    <property type="entry name" value="Mannosyl_trans2"/>
    <property type="match status" value="1"/>
</dbReference>
<keyword evidence="13" id="KW-1185">Reference proteome</keyword>
<evidence type="ECO:0000256" key="1">
    <source>
        <dbReference type="ARBA" id="ARBA00004477"/>
    </source>
</evidence>
<dbReference type="InterPro" id="IPR007315">
    <property type="entry name" value="PIG-V/Gpi18"/>
</dbReference>
<accession>A0A8J2PPA3</accession>
<keyword evidence="4 11" id="KW-0337">GPI-anchor biosynthesis</keyword>
<gene>
    <name evidence="12" type="ORF">AFUS01_LOCUS40750</name>
</gene>
<evidence type="ECO:0000256" key="10">
    <source>
        <dbReference type="ARBA" id="ARBA00023136"/>
    </source>
</evidence>
<dbReference type="GO" id="GO:0006506">
    <property type="term" value="P:GPI anchor biosynthetic process"/>
    <property type="evidence" value="ECO:0007669"/>
    <property type="project" value="UniProtKB-UniPathway"/>
</dbReference>
<dbReference type="OrthoDB" id="10252502at2759"/>
<evidence type="ECO:0000256" key="11">
    <source>
        <dbReference type="RuleBase" id="RU363112"/>
    </source>
</evidence>
<sequence>MPARITGLTDFVMINKPIKFSHIYRVAICSRILVFCLQFFAVNLLPLHGNDGFKFDDEENIADVRSLDGVVKFMFGGFTNWDGQIGLGRDKNIGSGFVGDLIVRINCNCCLFAYLTLQTLLALFQRKKFTGIWFASLSAVCRSNGILNFGFCLAFGAHEILGQYKQSTRFEKLQAAVRILWEIVLVTIGLLPFAGFQLFCFQKFCDSEHVFPLPPFCFGTQLPYQYIQSEHWNVGFLRYFEMKQLPNFILAAPVLFTLGKHSLPGLFEFICSIIRRRDFSSLDLASTSLHGSFLTVFCLTSMHVQVSTRLILSSCPYLYVLIGKAIRTEIFEFRLKSKSILSYSLYIYGWFLTYFLVGCLAFPAGYPWT</sequence>
<evidence type="ECO:0000256" key="8">
    <source>
        <dbReference type="ARBA" id="ARBA00022824"/>
    </source>
</evidence>
<evidence type="ECO:0000256" key="6">
    <source>
        <dbReference type="ARBA" id="ARBA00022679"/>
    </source>
</evidence>
<dbReference type="Proteomes" id="UP000708208">
    <property type="component" value="Unassembled WGS sequence"/>
</dbReference>
<comment type="caution">
    <text evidence="11">Lacks conserved residue(s) required for the propagation of feature annotation.</text>
</comment>
<reference evidence="12" key="1">
    <citation type="submission" date="2021-06" db="EMBL/GenBank/DDBJ databases">
        <authorList>
            <person name="Hodson N. C."/>
            <person name="Mongue J. A."/>
            <person name="Jaron S. K."/>
        </authorList>
    </citation>
    <scope>NUCLEOTIDE SEQUENCE</scope>
</reference>
<evidence type="ECO:0000256" key="7">
    <source>
        <dbReference type="ARBA" id="ARBA00022692"/>
    </source>
</evidence>
<dbReference type="EMBL" id="CAJVCH010558374">
    <property type="protein sequence ID" value="CAG7830985.1"/>
    <property type="molecule type" value="Genomic_DNA"/>
</dbReference>
<name>A0A8J2PPA3_9HEXA</name>
<dbReference type="PANTHER" id="PTHR12468:SF2">
    <property type="entry name" value="GPI MANNOSYLTRANSFERASE 2"/>
    <property type="match status" value="1"/>
</dbReference>
<keyword evidence="8 11" id="KW-0256">Endoplasmic reticulum</keyword>
<keyword evidence="5 11" id="KW-0328">Glycosyltransferase</keyword>
<keyword evidence="9 11" id="KW-1133">Transmembrane helix</keyword>
<evidence type="ECO:0000313" key="13">
    <source>
        <dbReference type="Proteomes" id="UP000708208"/>
    </source>
</evidence>
<evidence type="ECO:0000256" key="9">
    <source>
        <dbReference type="ARBA" id="ARBA00022989"/>
    </source>
</evidence>
<comment type="pathway">
    <text evidence="2 11">Glycolipid biosynthesis; glycosylphosphatidylinositol-anchor biosynthesis.</text>
</comment>
<dbReference type="AlphaFoldDB" id="A0A8J2PPA3"/>
<comment type="function">
    <text evidence="11">Mannosyltransferase involved in glycosylphosphatidylinositol-anchor biosynthesis.</text>
</comment>
<dbReference type="GO" id="GO:0000009">
    <property type="term" value="F:alpha-1,6-mannosyltransferase activity"/>
    <property type="evidence" value="ECO:0007669"/>
    <property type="project" value="InterPro"/>
</dbReference>
<dbReference type="GO" id="GO:0004376">
    <property type="term" value="F:GPI mannosyltransferase activity"/>
    <property type="evidence" value="ECO:0007669"/>
    <property type="project" value="InterPro"/>
</dbReference>
<dbReference type="PANTHER" id="PTHR12468">
    <property type="entry name" value="GPI MANNOSYLTRANSFERASE 2"/>
    <property type="match status" value="1"/>
</dbReference>
<feature type="transmembrane region" description="Helical" evidence="11">
    <location>
        <begin position="347"/>
        <end position="366"/>
    </location>
</feature>
<dbReference type="GO" id="GO:0031501">
    <property type="term" value="C:mannosyltransferase complex"/>
    <property type="evidence" value="ECO:0007669"/>
    <property type="project" value="TreeGrafter"/>
</dbReference>
<feature type="transmembrane region" description="Helical" evidence="11">
    <location>
        <begin position="179"/>
        <end position="199"/>
    </location>
</feature>
<protein>
    <recommendedName>
        <fullName evidence="11">GPI mannosyltransferase 2</fullName>
        <ecNumber evidence="11">2.4.1.-</ecNumber>
    </recommendedName>
</protein>
<dbReference type="EC" id="2.4.1.-" evidence="11"/>
<dbReference type="GO" id="GO:0005789">
    <property type="term" value="C:endoplasmic reticulum membrane"/>
    <property type="evidence" value="ECO:0007669"/>
    <property type="project" value="UniProtKB-SubCell"/>
</dbReference>
<comment type="similarity">
    <text evidence="3 11">Belongs to the PIGV family.</text>
</comment>
<keyword evidence="7 11" id="KW-0812">Transmembrane</keyword>